<name>A0AAE0WH04_9PEZI</name>
<keyword evidence="2" id="KW-1185">Reference proteome</keyword>
<reference evidence="1" key="1">
    <citation type="submission" date="2023-07" db="EMBL/GenBank/DDBJ databases">
        <title>Black Yeasts Isolated from many extreme environments.</title>
        <authorList>
            <person name="Coleine C."/>
            <person name="Stajich J.E."/>
            <person name="Selbmann L."/>
        </authorList>
    </citation>
    <scope>NUCLEOTIDE SEQUENCE</scope>
    <source>
        <strain evidence="1">CCFEE 5485</strain>
    </source>
</reference>
<gene>
    <name evidence="1" type="ORF">LTR78_008306</name>
</gene>
<comment type="caution">
    <text evidence="1">The sequence shown here is derived from an EMBL/GenBank/DDBJ whole genome shotgun (WGS) entry which is preliminary data.</text>
</comment>
<proteinExistence type="predicted"/>
<protein>
    <submittedName>
        <fullName evidence="1">Uncharacterized protein</fullName>
    </submittedName>
</protein>
<organism evidence="1 2">
    <name type="scientific">Recurvomyces mirabilis</name>
    <dbReference type="NCBI Taxonomy" id="574656"/>
    <lineage>
        <taxon>Eukaryota</taxon>
        <taxon>Fungi</taxon>
        <taxon>Dikarya</taxon>
        <taxon>Ascomycota</taxon>
        <taxon>Pezizomycotina</taxon>
        <taxon>Dothideomycetes</taxon>
        <taxon>Dothideomycetidae</taxon>
        <taxon>Mycosphaerellales</taxon>
        <taxon>Teratosphaeriaceae</taxon>
        <taxon>Recurvomyces</taxon>
    </lineage>
</organism>
<dbReference type="AlphaFoldDB" id="A0AAE0WH04"/>
<sequence>MDSTSVPLPSKDNEFLGFCPSAVKLQNGDKKSSLKKRTEYQDSYSNAGVTKSHVSQSMVTGRQYAYQCPICIFSHGHAEGRTWKGTNIFLDHVSTHRGKEIPSEVLHKLNIINEYVADDKENFDLNLYPPGFDSKSSYGSSESSLTLSRAPTHTSVLEKVWGRKDSTAPPAIDTNQAAHRGQMFSNVRERSDSVVPGAEKDGVARIEHVVIVEPWSAGLSEFHKERDIDYLSEEF</sequence>
<evidence type="ECO:0000313" key="2">
    <source>
        <dbReference type="Proteomes" id="UP001274830"/>
    </source>
</evidence>
<evidence type="ECO:0000313" key="1">
    <source>
        <dbReference type="EMBL" id="KAK3671761.1"/>
    </source>
</evidence>
<dbReference type="EMBL" id="JAUTXT010000039">
    <property type="protein sequence ID" value="KAK3671761.1"/>
    <property type="molecule type" value="Genomic_DNA"/>
</dbReference>
<accession>A0AAE0WH04</accession>
<dbReference type="Proteomes" id="UP001274830">
    <property type="component" value="Unassembled WGS sequence"/>
</dbReference>